<evidence type="ECO:0000313" key="3">
    <source>
        <dbReference type="EMBL" id="RHW41501.1"/>
    </source>
</evidence>
<dbReference type="InterPro" id="IPR036259">
    <property type="entry name" value="MFS_trans_sf"/>
</dbReference>
<dbReference type="CDD" id="cd00077">
    <property type="entry name" value="HDc"/>
    <property type="match status" value="1"/>
</dbReference>
<dbReference type="InterPro" id="IPR048436">
    <property type="entry name" value="MASE12"/>
</dbReference>
<feature type="domain" description="HD-GYP" evidence="2">
    <location>
        <begin position="188"/>
        <end position="384"/>
    </location>
</feature>
<dbReference type="SMART" id="SM00471">
    <property type="entry name" value="HDc"/>
    <property type="match status" value="1"/>
</dbReference>
<feature type="transmembrane region" description="Helical" evidence="1">
    <location>
        <begin position="86"/>
        <end position="106"/>
    </location>
</feature>
<evidence type="ECO:0000259" key="2">
    <source>
        <dbReference type="PROSITE" id="PS51832"/>
    </source>
</evidence>
<reference evidence="3 4" key="1">
    <citation type="journal article" date="2017" name="Int. J. Syst. Evol. Microbiol.">
        <title>Bacillus notoginsengisoli sp. nov., a novel bacterium isolated from the rhizosphere of Panax notoginseng.</title>
        <authorList>
            <person name="Zhang M.Y."/>
            <person name="Cheng J."/>
            <person name="Cai Y."/>
            <person name="Zhang T.Y."/>
            <person name="Wu Y.Y."/>
            <person name="Manikprabhu D."/>
            <person name="Li W.J."/>
            <person name="Zhang Y.X."/>
        </authorList>
    </citation>
    <scope>NUCLEOTIDE SEQUENCE [LARGE SCALE GENOMIC DNA]</scope>
    <source>
        <strain evidence="3 4">JCM 30743</strain>
    </source>
</reference>
<dbReference type="Proteomes" id="UP000284416">
    <property type="component" value="Unassembled WGS sequence"/>
</dbReference>
<comment type="caution">
    <text evidence="3">The sequence shown here is derived from an EMBL/GenBank/DDBJ whole genome shotgun (WGS) entry which is preliminary data.</text>
</comment>
<dbReference type="InterPro" id="IPR003607">
    <property type="entry name" value="HD/PDEase_dom"/>
</dbReference>
<protein>
    <submittedName>
        <fullName evidence="3">HD domain-containing protein</fullName>
    </submittedName>
</protein>
<dbReference type="OrthoDB" id="9759601at2"/>
<dbReference type="InterPro" id="IPR006675">
    <property type="entry name" value="HDIG_dom"/>
</dbReference>
<keyword evidence="1" id="KW-0812">Transmembrane</keyword>
<dbReference type="Gene3D" id="1.10.3210.10">
    <property type="entry name" value="Hypothetical protein af1432"/>
    <property type="match status" value="1"/>
</dbReference>
<sequence length="396" mass="45750">MQKPIYQSLMNEEQRTLKWFIILFYVISISFDFFYGYIMPTYMAGYKEDNSPPDLLGSWMYVFMFLLIPISIYLSKKSKLYTIKYIYFISYTLFSLIRDITAFLGHEENYRSGNPVEIFFLLMTPIFVNSRFFLVVLLGLIIKYLVAGIIIKTTNVILAIVMIAALSIFAYILLNRFQSYVNAVKTSYDQQLIGIVKGVISTLELKDPYTRGHSERVAAYALILAKEIGKFNKEELKMFNYACLLHDIGKVHIPDNILMKPTSLTKEEYEIIKSHTEVGERAVENVDGLQGSISVIRSHHERWDGKGYPDQLQGKDIPYLARITAVADAFDAMTSSRSYRDALPPEEAYKRIIEGKGTQFDPDLVEVFKEVYPSWEKVHKEWDNNPVNKFSNIHIV</sequence>
<dbReference type="PANTHER" id="PTHR43155:SF2">
    <property type="entry name" value="CYCLIC DI-GMP PHOSPHODIESTERASE PA4108"/>
    <property type="match status" value="1"/>
</dbReference>
<dbReference type="Pfam" id="PF20971">
    <property type="entry name" value="MASE12"/>
    <property type="match status" value="1"/>
</dbReference>
<dbReference type="PANTHER" id="PTHR43155">
    <property type="entry name" value="CYCLIC DI-GMP PHOSPHODIESTERASE PA4108-RELATED"/>
    <property type="match status" value="1"/>
</dbReference>
<name>A0A417YW70_9BACI</name>
<keyword evidence="4" id="KW-1185">Reference proteome</keyword>
<dbReference type="SUPFAM" id="SSF103473">
    <property type="entry name" value="MFS general substrate transporter"/>
    <property type="match status" value="1"/>
</dbReference>
<evidence type="ECO:0000313" key="4">
    <source>
        <dbReference type="Proteomes" id="UP000284416"/>
    </source>
</evidence>
<dbReference type="InterPro" id="IPR037522">
    <property type="entry name" value="HD_GYP_dom"/>
</dbReference>
<keyword evidence="1" id="KW-0472">Membrane</keyword>
<keyword evidence="1" id="KW-1133">Transmembrane helix</keyword>
<gene>
    <name evidence="3" type="ORF">D1B31_07195</name>
</gene>
<dbReference type="Pfam" id="PF13487">
    <property type="entry name" value="HD_5"/>
    <property type="match status" value="1"/>
</dbReference>
<feature type="transmembrane region" description="Helical" evidence="1">
    <location>
        <begin position="118"/>
        <end position="142"/>
    </location>
</feature>
<dbReference type="AlphaFoldDB" id="A0A417YW70"/>
<accession>A0A417YW70</accession>
<dbReference type="EMBL" id="QWEG01000004">
    <property type="protein sequence ID" value="RHW41501.1"/>
    <property type="molecule type" value="Genomic_DNA"/>
</dbReference>
<organism evidence="3 4">
    <name type="scientific">Neobacillus notoginsengisoli</name>
    <dbReference type="NCBI Taxonomy" id="1578198"/>
    <lineage>
        <taxon>Bacteria</taxon>
        <taxon>Bacillati</taxon>
        <taxon>Bacillota</taxon>
        <taxon>Bacilli</taxon>
        <taxon>Bacillales</taxon>
        <taxon>Bacillaceae</taxon>
        <taxon>Neobacillus</taxon>
    </lineage>
</organism>
<dbReference type="SUPFAM" id="SSF109604">
    <property type="entry name" value="HD-domain/PDEase-like"/>
    <property type="match status" value="1"/>
</dbReference>
<feature type="transmembrane region" description="Helical" evidence="1">
    <location>
        <begin position="20"/>
        <end position="38"/>
    </location>
</feature>
<dbReference type="PROSITE" id="PS51832">
    <property type="entry name" value="HD_GYP"/>
    <property type="match status" value="1"/>
</dbReference>
<dbReference type="RefSeq" id="WP_118920085.1">
    <property type="nucleotide sequence ID" value="NZ_QWEG01000004.1"/>
</dbReference>
<feature type="transmembrane region" description="Helical" evidence="1">
    <location>
        <begin position="58"/>
        <end position="74"/>
    </location>
</feature>
<feature type="transmembrane region" description="Helical" evidence="1">
    <location>
        <begin position="154"/>
        <end position="174"/>
    </location>
</feature>
<proteinExistence type="predicted"/>
<dbReference type="NCBIfam" id="TIGR00277">
    <property type="entry name" value="HDIG"/>
    <property type="match status" value="1"/>
</dbReference>
<evidence type="ECO:0000256" key="1">
    <source>
        <dbReference type="SAM" id="Phobius"/>
    </source>
</evidence>